<reference evidence="2 3" key="1">
    <citation type="journal article" date="2019" name="Sci. Rep.">
        <title>Orb-weaving spider Araneus ventricosus genome elucidates the spidroin gene catalogue.</title>
        <authorList>
            <person name="Kono N."/>
            <person name="Nakamura H."/>
            <person name="Ohtoshi R."/>
            <person name="Moran D.A.P."/>
            <person name="Shinohara A."/>
            <person name="Yoshida Y."/>
            <person name="Fujiwara M."/>
            <person name="Mori M."/>
            <person name="Tomita M."/>
            <person name="Arakawa K."/>
        </authorList>
    </citation>
    <scope>NUCLEOTIDE SEQUENCE [LARGE SCALE GENOMIC DNA]</scope>
</reference>
<keyword evidence="1" id="KW-0732">Signal</keyword>
<organism evidence="2 3">
    <name type="scientific">Araneus ventricosus</name>
    <name type="common">Orbweaver spider</name>
    <name type="synonym">Epeira ventricosa</name>
    <dbReference type="NCBI Taxonomy" id="182803"/>
    <lineage>
        <taxon>Eukaryota</taxon>
        <taxon>Metazoa</taxon>
        <taxon>Ecdysozoa</taxon>
        <taxon>Arthropoda</taxon>
        <taxon>Chelicerata</taxon>
        <taxon>Arachnida</taxon>
        <taxon>Araneae</taxon>
        <taxon>Araneomorphae</taxon>
        <taxon>Entelegynae</taxon>
        <taxon>Araneoidea</taxon>
        <taxon>Araneidae</taxon>
        <taxon>Araneus</taxon>
    </lineage>
</organism>
<comment type="caution">
    <text evidence="2">The sequence shown here is derived from an EMBL/GenBank/DDBJ whole genome shotgun (WGS) entry which is preliminary data.</text>
</comment>
<keyword evidence="3" id="KW-1185">Reference proteome</keyword>
<evidence type="ECO:0000256" key="1">
    <source>
        <dbReference type="SAM" id="SignalP"/>
    </source>
</evidence>
<feature type="signal peptide" evidence="1">
    <location>
        <begin position="1"/>
        <end position="18"/>
    </location>
</feature>
<evidence type="ECO:0008006" key="4">
    <source>
        <dbReference type="Google" id="ProtNLM"/>
    </source>
</evidence>
<evidence type="ECO:0000313" key="3">
    <source>
        <dbReference type="Proteomes" id="UP000499080"/>
    </source>
</evidence>
<sequence length="107" mass="11977">MSFFYLFISPAIASLVVARCCSTNLIYNVSSSYICSVKNSSSENVFVVRTSKSSVKMSFVRSARSPISALTDYPQCPRYTWIGLFNLESWTADQAHTPYRDGKNLPV</sequence>
<dbReference type="AlphaFoldDB" id="A0A4Y2FHP4"/>
<dbReference type="EMBL" id="BGPR01000942">
    <property type="protein sequence ID" value="GBM40771.1"/>
    <property type="molecule type" value="Genomic_DNA"/>
</dbReference>
<proteinExistence type="predicted"/>
<feature type="chain" id="PRO_5021478432" description="Secreted protein" evidence="1">
    <location>
        <begin position="19"/>
        <end position="107"/>
    </location>
</feature>
<gene>
    <name evidence="2" type="ORF">AVEN_157910_1</name>
</gene>
<name>A0A4Y2FHP4_ARAVE</name>
<dbReference type="Proteomes" id="UP000499080">
    <property type="component" value="Unassembled WGS sequence"/>
</dbReference>
<evidence type="ECO:0000313" key="2">
    <source>
        <dbReference type="EMBL" id="GBM40771.1"/>
    </source>
</evidence>
<accession>A0A4Y2FHP4</accession>
<protein>
    <recommendedName>
        <fullName evidence="4">Secreted protein</fullName>
    </recommendedName>
</protein>